<protein>
    <submittedName>
        <fullName evidence="1">Uncharacterized protein</fullName>
    </submittedName>
</protein>
<organism evidence="1 2">
    <name type="scientific">Mycena metata</name>
    <dbReference type="NCBI Taxonomy" id="1033252"/>
    <lineage>
        <taxon>Eukaryota</taxon>
        <taxon>Fungi</taxon>
        <taxon>Dikarya</taxon>
        <taxon>Basidiomycota</taxon>
        <taxon>Agaricomycotina</taxon>
        <taxon>Agaricomycetes</taxon>
        <taxon>Agaricomycetidae</taxon>
        <taxon>Agaricales</taxon>
        <taxon>Marasmiineae</taxon>
        <taxon>Mycenaceae</taxon>
        <taxon>Mycena</taxon>
    </lineage>
</organism>
<accession>A0AAD7HW46</accession>
<dbReference type="AlphaFoldDB" id="A0AAD7HW46"/>
<gene>
    <name evidence="1" type="ORF">B0H16DRAFT_1734595</name>
</gene>
<sequence>MIMQQTDGKTCRSCALVCRAFRPPSQASIFAIIDLIPTGDNAKRFCDILTDSPHLPLSRVLGLLGAITFFSLDLKPDFHGYEVPQMLRTAICDLCRRSHLTSLQLSNIDLVDFGEFAQLVASPALTELTLLKIVLPTPTNDIRLNDRLRLITCSFDLMGPTLAIVMAWLLEAESFSRVRVMNLSWHAGTISHLQKLTQTPLPHLEGLFLHSHDGEYFLCKM</sequence>
<name>A0AAD7HW46_9AGAR</name>
<evidence type="ECO:0000313" key="2">
    <source>
        <dbReference type="Proteomes" id="UP001215598"/>
    </source>
</evidence>
<evidence type="ECO:0000313" key="1">
    <source>
        <dbReference type="EMBL" id="KAJ7728653.1"/>
    </source>
</evidence>
<proteinExistence type="predicted"/>
<keyword evidence="2" id="KW-1185">Reference proteome</keyword>
<dbReference type="EMBL" id="JARKIB010000171">
    <property type="protein sequence ID" value="KAJ7728653.1"/>
    <property type="molecule type" value="Genomic_DNA"/>
</dbReference>
<dbReference type="Proteomes" id="UP001215598">
    <property type="component" value="Unassembled WGS sequence"/>
</dbReference>
<reference evidence="1" key="1">
    <citation type="submission" date="2023-03" db="EMBL/GenBank/DDBJ databases">
        <title>Massive genome expansion in bonnet fungi (Mycena s.s.) driven by repeated elements and novel gene families across ecological guilds.</title>
        <authorList>
            <consortium name="Lawrence Berkeley National Laboratory"/>
            <person name="Harder C.B."/>
            <person name="Miyauchi S."/>
            <person name="Viragh M."/>
            <person name="Kuo A."/>
            <person name="Thoen E."/>
            <person name="Andreopoulos B."/>
            <person name="Lu D."/>
            <person name="Skrede I."/>
            <person name="Drula E."/>
            <person name="Henrissat B."/>
            <person name="Morin E."/>
            <person name="Kohler A."/>
            <person name="Barry K."/>
            <person name="LaButti K."/>
            <person name="Morin E."/>
            <person name="Salamov A."/>
            <person name="Lipzen A."/>
            <person name="Mereny Z."/>
            <person name="Hegedus B."/>
            <person name="Baldrian P."/>
            <person name="Stursova M."/>
            <person name="Weitz H."/>
            <person name="Taylor A."/>
            <person name="Grigoriev I.V."/>
            <person name="Nagy L.G."/>
            <person name="Martin F."/>
            <person name="Kauserud H."/>
        </authorList>
    </citation>
    <scope>NUCLEOTIDE SEQUENCE</scope>
    <source>
        <strain evidence="1">CBHHK182m</strain>
    </source>
</reference>
<comment type="caution">
    <text evidence="1">The sequence shown here is derived from an EMBL/GenBank/DDBJ whole genome shotgun (WGS) entry which is preliminary data.</text>
</comment>